<evidence type="ECO:0000313" key="1">
    <source>
        <dbReference type="EMBL" id="KAJ2980512.1"/>
    </source>
</evidence>
<evidence type="ECO:0000313" key="2">
    <source>
        <dbReference type="Proteomes" id="UP001143856"/>
    </source>
</evidence>
<comment type="caution">
    <text evidence="1">The sequence shown here is derived from an EMBL/GenBank/DDBJ whole genome shotgun (WGS) entry which is preliminary data.</text>
</comment>
<dbReference type="Proteomes" id="UP001143856">
    <property type="component" value="Unassembled WGS sequence"/>
</dbReference>
<accession>A0ACC1NMH6</accession>
<dbReference type="EMBL" id="JAPDGR010001673">
    <property type="protein sequence ID" value="KAJ2980512.1"/>
    <property type="molecule type" value="Genomic_DNA"/>
</dbReference>
<name>A0ACC1NMH6_9PEZI</name>
<gene>
    <name evidence="1" type="ORF">NUW58_g6927</name>
</gene>
<organism evidence="1 2">
    <name type="scientific">Xylaria curta</name>
    <dbReference type="NCBI Taxonomy" id="42375"/>
    <lineage>
        <taxon>Eukaryota</taxon>
        <taxon>Fungi</taxon>
        <taxon>Dikarya</taxon>
        <taxon>Ascomycota</taxon>
        <taxon>Pezizomycotina</taxon>
        <taxon>Sordariomycetes</taxon>
        <taxon>Xylariomycetidae</taxon>
        <taxon>Xylariales</taxon>
        <taxon>Xylariaceae</taxon>
        <taxon>Xylaria</taxon>
    </lineage>
</organism>
<reference evidence="1" key="1">
    <citation type="submission" date="2022-10" db="EMBL/GenBank/DDBJ databases">
        <title>Genome Sequence of Xylaria curta.</title>
        <authorList>
            <person name="Buettner E."/>
        </authorList>
    </citation>
    <scope>NUCLEOTIDE SEQUENCE</scope>
    <source>
        <strain evidence="1">Babe10</strain>
    </source>
</reference>
<proteinExistence type="predicted"/>
<sequence length="377" mass="41948">MPHKEDSHGGREFTPDQYPRFPDGFPTVELETISLAKLLVHQDAAEQERVFEICKGRGFFYLDLIGCEAGDTIVKGADQLAAVAEDIFKLPLEEKLIYRWQGGGGSLDGYKIAGGTAADKTGTTRDTAEFFNVGKNEMILPTDQMKKKWPDLVHVHKPLFKDYIVTAHGIGMFILGLLANKLGVDPAEFNIRHRMEEQSGDHIRLTRGPPRDKEELPEIQTPSHTDFGTVARYSITILMNWLGGLQVWSESARKAQLLNHEPDVPGEWLWVRPKKGCARLLINVTDLVLEVVNLGDAAVKFTNGLLCAGRHRVIPAPGAQGKYPRYSVVYFVRPEDKCIMKQLRGPGIPDGPEEERPINAGDWISQQAAGLGARFDN</sequence>
<keyword evidence="2" id="KW-1185">Reference proteome</keyword>
<protein>
    <submittedName>
        <fullName evidence="1">Uncharacterized protein</fullName>
    </submittedName>
</protein>